<protein>
    <submittedName>
        <fullName evidence="1">Uncharacterized protein</fullName>
    </submittedName>
</protein>
<organism evidence="1 2">
    <name type="scientific">Canavalia gladiata</name>
    <name type="common">Sword bean</name>
    <name type="synonym">Dolichos gladiatus</name>
    <dbReference type="NCBI Taxonomy" id="3824"/>
    <lineage>
        <taxon>Eukaryota</taxon>
        <taxon>Viridiplantae</taxon>
        <taxon>Streptophyta</taxon>
        <taxon>Embryophyta</taxon>
        <taxon>Tracheophyta</taxon>
        <taxon>Spermatophyta</taxon>
        <taxon>Magnoliopsida</taxon>
        <taxon>eudicotyledons</taxon>
        <taxon>Gunneridae</taxon>
        <taxon>Pentapetalae</taxon>
        <taxon>rosids</taxon>
        <taxon>fabids</taxon>
        <taxon>Fabales</taxon>
        <taxon>Fabaceae</taxon>
        <taxon>Papilionoideae</taxon>
        <taxon>50 kb inversion clade</taxon>
        <taxon>NPAAA clade</taxon>
        <taxon>indigoferoid/millettioid clade</taxon>
        <taxon>Phaseoleae</taxon>
        <taxon>Canavalia</taxon>
    </lineage>
</organism>
<comment type="caution">
    <text evidence="1">The sequence shown here is derived from an EMBL/GenBank/DDBJ whole genome shotgun (WGS) entry which is preliminary data.</text>
</comment>
<sequence>MEQRDHRIRRHQGSKDYVKDGKILHQSFPHQEMCKSLEDDALTPSTLLSIWVEDPKCISQRLFYARDQYTWA</sequence>
<evidence type="ECO:0000313" key="1">
    <source>
        <dbReference type="EMBL" id="KAK7315938.1"/>
    </source>
</evidence>
<dbReference type="EMBL" id="JAYMYQ010000008">
    <property type="protein sequence ID" value="KAK7315938.1"/>
    <property type="molecule type" value="Genomic_DNA"/>
</dbReference>
<dbReference type="Proteomes" id="UP001367508">
    <property type="component" value="Unassembled WGS sequence"/>
</dbReference>
<accession>A0AAN9KGK4</accession>
<keyword evidence="2" id="KW-1185">Reference proteome</keyword>
<gene>
    <name evidence="1" type="ORF">VNO77_34520</name>
</gene>
<reference evidence="1 2" key="1">
    <citation type="submission" date="2024-01" db="EMBL/GenBank/DDBJ databases">
        <title>The genomes of 5 underutilized Papilionoideae crops provide insights into root nodulation and disease resistanc.</title>
        <authorList>
            <person name="Jiang F."/>
        </authorList>
    </citation>
    <scope>NUCLEOTIDE SEQUENCE [LARGE SCALE GENOMIC DNA]</scope>
    <source>
        <strain evidence="1">LVBAO_FW01</strain>
        <tissue evidence="1">Leaves</tissue>
    </source>
</reference>
<proteinExistence type="predicted"/>
<evidence type="ECO:0000313" key="2">
    <source>
        <dbReference type="Proteomes" id="UP001367508"/>
    </source>
</evidence>
<dbReference type="AlphaFoldDB" id="A0AAN9KGK4"/>
<name>A0AAN9KGK4_CANGL</name>